<dbReference type="Proteomes" id="UP000799291">
    <property type="component" value="Unassembled WGS sequence"/>
</dbReference>
<name>A0A6G1JGE1_9PLEO</name>
<accession>A0A6G1JGE1</accession>
<dbReference type="AlphaFoldDB" id="A0A6G1JGE1"/>
<keyword evidence="3" id="KW-1185">Reference proteome</keyword>
<organism evidence="2 3">
    <name type="scientific">Lentithecium fluviatile CBS 122367</name>
    <dbReference type="NCBI Taxonomy" id="1168545"/>
    <lineage>
        <taxon>Eukaryota</taxon>
        <taxon>Fungi</taxon>
        <taxon>Dikarya</taxon>
        <taxon>Ascomycota</taxon>
        <taxon>Pezizomycotina</taxon>
        <taxon>Dothideomycetes</taxon>
        <taxon>Pleosporomycetidae</taxon>
        <taxon>Pleosporales</taxon>
        <taxon>Massarineae</taxon>
        <taxon>Lentitheciaceae</taxon>
        <taxon>Lentithecium</taxon>
    </lineage>
</organism>
<reference evidence="2" key="1">
    <citation type="journal article" date="2020" name="Stud. Mycol.">
        <title>101 Dothideomycetes genomes: a test case for predicting lifestyles and emergence of pathogens.</title>
        <authorList>
            <person name="Haridas S."/>
            <person name="Albert R."/>
            <person name="Binder M."/>
            <person name="Bloem J."/>
            <person name="Labutti K."/>
            <person name="Salamov A."/>
            <person name="Andreopoulos B."/>
            <person name="Baker S."/>
            <person name="Barry K."/>
            <person name="Bills G."/>
            <person name="Bluhm B."/>
            <person name="Cannon C."/>
            <person name="Castanera R."/>
            <person name="Culley D."/>
            <person name="Daum C."/>
            <person name="Ezra D."/>
            <person name="Gonzalez J."/>
            <person name="Henrissat B."/>
            <person name="Kuo A."/>
            <person name="Liang C."/>
            <person name="Lipzen A."/>
            <person name="Lutzoni F."/>
            <person name="Magnuson J."/>
            <person name="Mondo S."/>
            <person name="Nolan M."/>
            <person name="Ohm R."/>
            <person name="Pangilinan J."/>
            <person name="Park H.-J."/>
            <person name="Ramirez L."/>
            <person name="Alfaro M."/>
            <person name="Sun H."/>
            <person name="Tritt A."/>
            <person name="Yoshinaga Y."/>
            <person name="Zwiers L.-H."/>
            <person name="Turgeon B."/>
            <person name="Goodwin S."/>
            <person name="Spatafora J."/>
            <person name="Crous P."/>
            <person name="Grigoriev I."/>
        </authorList>
    </citation>
    <scope>NUCLEOTIDE SEQUENCE</scope>
    <source>
        <strain evidence="2">CBS 122367</strain>
    </source>
</reference>
<feature type="transmembrane region" description="Helical" evidence="1">
    <location>
        <begin position="34"/>
        <end position="51"/>
    </location>
</feature>
<evidence type="ECO:0000256" key="1">
    <source>
        <dbReference type="SAM" id="Phobius"/>
    </source>
</evidence>
<keyword evidence="1" id="KW-1133">Transmembrane helix</keyword>
<gene>
    <name evidence="2" type="ORF">K458DRAFT_126039</name>
</gene>
<dbReference type="EMBL" id="MU005572">
    <property type="protein sequence ID" value="KAF2689290.1"/>
    <property type="molecule type" value="Genomic_DNA"/>
</dbReference>
<protein>
    <submittedName>
        <fullName evidence="2">Uncharacterized protein</fullName>
    </submittedName>
</protein>
<keyword evidence="1" id="KW-0472">Membrane</keyword>
<keyword evidence="1" id="KW-0812">Transmembrane</keyword>
<feature type="transmembrane region" description="Helical" evidence="1">
    <location>
        <begin position="57"/>
        <end position="77"/>
    </location>
</feature>
<evidence type="ECO:0000313" key="2">
    <source>
        <dbReference type="EMBL" id="KAF2689290.1"/>
    </source>
</evidence>
<evidence type="ECO:0000313" key="3">
    <source>
        <dbReference type="Proteomes" id="UP000799291"/>
    </source>
</evidence>
<proteinExistence type="predicted"/>
<sequence length="105" mass="12040">MRLWARHTSGRVNVGPMALAEVYYAKRNSLPKRCYAIIGISFGATLLYARTLPYRAFVASLACLGNVVQHALVLIPGNHRKWRFLRRRVIVEPPEEIHILTQQRT</sequence>